<evidence type="ECO:0000259" key="2">
    <source>
        <dbReference type="Pfam" id="PF00487"/>
    </source>
</evidence>
<dbReference type="PANTHER" id="PTHR19353:SF73">
    <property type="entry name" value="FATTY ACID DESATURASE"/>
    <property type="match status" value="1"/>
</dbReference>
<dbReference type="EMBL" id="JAUSVS010000008">
    <property type="protein sequence ID" value="MDQ0465838.1"/>
    <property type="molecule type" value="Genomic_DNA"/>
</dbReference>
<keyword evidence="1" id="KW-0472">Membrane</keyword>
<reference evidence="3 4" key="1">
    <citation type="submission" date="2023-07" db="EMBL/GenBank/DDBJ databases">
        <title>Genomic Encyclopedia of Type Strains, Phase IV (KMG-IV): sequencing the most valuable type-strain genomes for metagenomic binning, comparative biology and taxonomic classification.</title>
        <authorList>
            <person name="Goeker M."/>
        </authorList>
    </citation>
    <scope>NUCLEOTIDE SEQUENCE [LARGE SCALE GENOMIC DNA]</scope>
    <source>
        <strain evidence="3 4">DSM 18695</strain>
    </source>
</reference>
<keyword evidence="1" id="KW-0812">Transmembrane</keyword>
<dbReference type="EC" id="1.14.19.-" evidence="3"/>
<dbReference type="InterPro" id="IPR012171">
    <property type="entry name" value="Fatty_acid_desaturase"/>
</dbReference>
<organism evidence="3 4">
    <name type="scientific">Caulobacter ginsengisoli</name>
    <dbReference type="NCBI Taxonomy" id="400775"/>
    <lineage>
        <taxon>Bacteria</taxon>
        <taxon>Pseudomonadati</taxon>
        <taxon>Pseudomonadota</taxon>
        <taxon>Alphaproteobacteria</taxon>
        <taxon>Caulobacterales</taxon>
        <taxon>Caulobacteraceae</taxon>
        <taxon>Caulobacter</taxon>
    </lineage>
</organism>
<keyword evidence="3" id="KW-0560">Oxidoreductase</keyword>
<proteinExistence type="predicted"/>
<dbReference type="Pfam" id="PF00487">
    <property type="entry name" value="FA_desaturase"/>
    <property type="match status" value="1"/>
</dbReference>
<feature type="transmembrane region" description="Helical" evidence="1">
    <location>
        <begin position="201"/>
        <end position="220"/>
    </location>
</feature>
<feature type="transmembrane region" description="Helical" evidence="1">
    <location>
        <begin position="43"/>
        <end position="62"/>
    </location>
</feature>
<evidence type="ECO:0000256" key="1">
    <source>
        <dbReference type="SAM" id="Phobius"/>
    </source>
</evidence>
<dbReference type="Proteomes" id="UP001228905">
    <property type="component" value="Unassembled WGS sequence"/>
</dbReference>
<comment type="caution">
    <text evidence="3">The sequence shown here is derived from an EMBL/GenBank/DDBJ whole genome shotgun (WGS) entry which is preliminary data.</text>
</comment>
<dbReference type="InterPro" id="IPR005804">
    <property type="entry name" value="FA_desaturase_dom"/>
</dbReference>
<protein>
    <submittedName>
        <fullName evidence="3">Omega-6 fatty acid desaturase (Delta-12 desaturase)</fullName>
        <ecNumber evidence="3">1.14.19.-</ecNumber>
    </submittedName>
</protein>
<feature type="domain" description="Fatty acid desaturase" evidence="2">
    <location>
        <begin position="43"/>
        <end position="288"/>
    </location>
</feature>
<keyword evidence="1" id="KW-1133">Transmembrane helix</keyword>
<keyword evidence="4" id="KW-1185">Reference proteome</keyword>
<feature type="transmembrane region" description="Helical" evidence="1">
    <location>
        <begin position="174"/>
        <end position="194"/>
    </location>
</feature>
<accession>A0ABU0IXC0</accession>
<evidence type="ECO:0000313" key="4">
    <source>
        <dbReference type="Proteomes" id="UP001228905"/>
    </source>
</evidence>
<dbReference type="GO" id="GO:0016491">
    <property type="term" value="F:oxidoreductase activity"/>
    <property type="evidence" value="ECO:0007669"/>
    <property type="project" value="UniProtKB-KW"/>
</dbReference>
<dbReference type="RefSeq" id="WP_307351486.1">
    <property type="nucleotide sequence ID" value="NZ_JAUSVS010000008.1"/>
</dbReference>
<dbReference type="CDD" id="cd03507">
    <property type="entry name" value="Delta12-FADS-like"/>
    <property type="match status" value="1"/>
</dbReference>
<feature type="transmembrane region" description="Helical" evidence="1">
    <location>
        <begin position="144"/>
        <end position="162"/>
    </location>
</feature>
<evidence type="ECO:0000313" key="3">
    <source>
        <dbReference type="EMBL" id="MDQ0465838.1"/>
    </source>
</evidence>
<name>A0ABU0IXC0_9CAUL</name>
<sequence>MRKALASYSRPHHGRSILELLLSAAPLAALWTVAWIASAFGLWWLALLLSIPAACFLVRLFMVQHDCGHHSFFDNAAANDWTGRVIGVLTLTPYDCWRQTHAAHHATSGDLDRRGLGDIVTLTVEEYRALPLIKRFGYRLYRHPLVLFGIGPAFTFVLQQRLPFGLMKQGWRPWVSAMGANLAIVAFMVAVALLAGWPALLLVQLPTLVIAATIGVWLFYVQHQFEDAHWSRREDWDHTTAALHGSSYYDLPVVLRWMTANIGIHHVHHVAPRIPFYRLTAVMRDLPQLRNVSRLSLTQSLRCVALSLWDEAGKRMISFRQYRRQRALAA</sequence>
<gene>
    <name evidence="3" type="ORF">QO010_003630</name>
</gene>
<feature type="transmembrane region" description="Helical" evidence="1">
    <location>
        <begin position="20"/>
        <end position="37"/>
    </location>
</feature>
<dbReference type="PANTHER" id="PTHR19353">
    <property type="entry name" value="FATTY ACID DESATURASE 2"/>
    <property type="match status" value="1"/>
</dbReference>